<feature type="compositionally biased region" description="Pro residues" evidence="1">
    <location>
        <begin position="129"/>
        <end position="142"/>
    </location>
</feature>
<keyword evidence="3" id="KW-1185">Reference proteome</keyword>
<accession>A0AAE1FIA2</accession>
<feature type="region of interest" description="Disordered" evidence="1">
    <location>
        <begin position="1"/>
        <end position="173"/>
    </location>
</feature>
<feature type="compositionally biased region" description="Basic and acidic residues" evidence="1">
    <location>
        <begin position="20"/>
        <end position="37"/>
    </location>
</feature>
<organism evidence="2 3">
    <name type="scientific">Petrolisthes cinctipes</name>
    <name type="common">Flat porcelain crab</name>
    <dbReference type="NCBI Taxonomy" id="88211"/>
    <lineage>
        <taxon>Eukaryota</taxon>
        <taxon>Metazoa</taxon>
        <taxon>Ecdysozoa</taxon>
        <taxon>Arthropoda</taxon>
        <taxon>Crustacea</taxon>
        <taxon>Multicrustacea</taxon>
        <taxon>Malacostraca</taxon>
        <taxon>Eumalacostraca</taxon>
        <taxon>Eucarida</taxon>
        <taxon>Decapoda</taxon>
        <taxon>Pleocyemata</taxon>
        <taxon>Anomura</taxon>
        <taxon>Galatheoidea</taxon>
        <taxon>Porcellanidae</taxon>
        <taxon>Petrolisthes</taxon>
    </lineage>
</organism>
<feature type="compositionally biased region" description="Pro residues" evidence="1">
    <location>
        <begin position="109"/>
        <end position="121"/>
    </location>
</feature>
<dbReference type="EMBL" id="JAWQEG010002128">
    <property type="protein sequence ID" value="KAK3874186.1"/>
    <property type="molecule type" value="Genomic_DNA"/>
</dbReference>
<dbReference type="Proteomes" id="UP001286313">
    <property type="component" value="Unassembled WGS sequence"/>
</dbReference>
<reference evidence="2" key="1">
    <citation type="submission" date="2023-10" db="EMBL/GenBank/DDBJ databases">
        <title>Genome assemblies of two species of porcelain crab, Petrolisthes cinctipes and Petrolisthes manimaculis (Anomura: Porcellanidae).</title>
        <authorList>
            <person name="Angst P."/>
        </authorList>
    </citation>
    <scope>NUCLEOTIDE SEQUENCE</scope>
    <source>
        <strain evidence="2">PB745_01</strain>
        <tissue evidence="2">Gill</tissue>
    </source>
</reference>
<evidence type="ECO:0000313" key="2">
    <source>
        <dbReference type="EMBL" id="KAK3874186.1"/>
    </source>
</evidence>
<feature type="compositionally biased region" description="Polar residues" evidence="1">
    <location>
        <begin position="148"/>
        <end position="160"/>
    </location>
</feature>
<feature type="compositionally biased region" description="Basic residues" evidence="1">
    <location>
        <begin position="77"/>
        <end position="108"/>
    </location>
</feature>
<feature type="compositionally biased region" description="Basic and acidic residues" evidence="1">
    <location>
        <begin position="1"/>
        <end position="13"/>
    </location>
</feature>
<comment type="caution">
    <text evidence="2">The sequence shown here is derived from an EMBL/GenBank/DDBJ whole genome shotgun (WGS) entry which is preliminary data.</text>
</comment>
<name>A0AAE1FIA2_PETCI</name>
<protein>
    <submittedName>
        <fullName evidence="2">Uncharacterized protein</fullName>
    </submittedName>
</protein>
<feature type="compositionally biased region" description="Basic and acidic residues" evidence="1">
    <location>
        <begin position="161"/>
        <end position="173"/>
    </location>
</feature>
<sequence length="173" mass="19400">MASKSNGHERNVIEEVVMGQDRHHEAASNTPREDKEAPAISMQGIKTQQETARNGAPLRRPLKQQKEKVHGQVRVLRPYHYKRRTSSKCPLKKTAPKPVCRQKLRKPAPKPVCPCKAPPKLVPLRKPAPKPTCCPPPPPSKPACPLRNPTSLCSKASKPQEQNETRPTPRREM</sequence>
<gene>
    <name evidence="2" type="ORF">Pcinc_020857</name>
</gene>
<evidence type="ECO:0000256" key="1">
    <source>
        <dbReference type="SAM" id="MobiDB-lite"/>
    </source>
</evidence>
<dbReference type="AlphaFoldDB" id="A0AAE1FIA2"/>
<evidence type="ECO:0000313" key="3">
    <source>
        <dbReference type="Proteomes" id="UP001286313"/>
    </source>
</evidence>
<proteinExistence type="predicted"/>